<dbReference type="Proteomes" id="UP000826651">
    <property type="component" value="Unassembled WGS sequence"/>
</dbReference>
<dbReference type="SUPFAM" id="SSF51735">
    <property type="entry name" value="NAD(P)-binding Rossmann-fold domains"/>
    <property type="match status" value="1"/>
</dbReference>
<comment type="caution">
    <text evidence="5">The sequence shown here is derived from an EMBL/GenBank/DDBJ whole genome shotgun (WGS) entry which is preliminary data.</text>
</comment>
<dbReference type="Gene3D" id="3.40.50.720">
    <property type="entry name" value="NAD(P)-binding Rossmann-like Domain"/>
    <property type="match status" value="1"/>
</dbReference>
<name>A0ABS7S2Y3_9MICO</name>
<keyword evidence="2" id="KW-0520">NAD</keyword>
<dbReference type="SUPFAM" id="SSF55347">
    <property type="entry name" value="Glyceraldehyde-3-phosphate dehydrogenase-like, C-terminal domain"/>
    <property type="match status" value="1"/>
</dbReference>
<dbReference type="Pfam" id="PF22725">
    <property type="entry name" value="GFO_IDH_MocA_C3"/>
    <property type="match status" value="1"/>
</dbReference>
<dbReference type="InterPro" id="IPR050463">
    <property type="entry name" value="Gfo/Idh/MocA_oxidrdct_glycsds"/>
</dbReference>
<dbReference type="RefSeq" id="WP_223401763.1">
    <property type="nucleotide sequence ID" value="NZ_JAGSHT010000001.1"/>
</dbReference>
<evidence type="ECO:0000259" key="3">
    <source>
        <dbReference type="Pfam" id="PF01408"/>
    </source>
</evidence>
<keyword evidence="6" id="KW-1185">Reference proteome</keyword>
<evidence type="ECO:0000256" key="1">
    <source>
        <dbReference type="ARBA" id="ARBA00023002"/>
    </source>
</evidence>
<dbReference type="InterPro" id="IPR055170">
    <property type="entry name" value="GFO_IDH_MocA-like_dom"/>
</dbReference>
<dbReference type="Pfam" id="PF01408">
    <property type="entry name" value="GFO_IDH_MocA"/>
    <property type="match status" value="1"/>
</dbReference>
<evidence type="ECO:0000256" key="2">
    <source>
        <dbReference type="ARBA" id="ARBA00023027"/>
    </source>
</evidence>
<feature type="domain" description="Gfo/Idh/MocA-like oxidoreductase N-terminal" evidence="3">
    <location>
        <begin position="1"/>
        <end position="119"/>
    </location>
</feature>
<gene>
    <name evidence="5" type="ORF">KCQ71_00800</name>
</gene>
<accession>A0ABS7S2Y3</accession>
<reference evidence="5 6" key="1">
    <citation type="submission" date="2021-04" db="EMBL/GenBank/DDBJ databases">
        <title>Ruania sp. nov., isolated from sandy soil of mangrove forest.</title>
        <authorList>
            <person name="Ge X."/>
            <person name="Huang R."/>
            <person name="Liu W."/>
        </authorList>
    </citation>
    <scope>NUCLEOTIDE SEQUENCE [LARGE SCALE GENOMIC DNA]</scope>
    <source>
        <strain evidence="5 6">N2-46</strain>
    </source>
</reference>
<evidence type="ECO:0000313" key="5">
    <source>
        <dbReference type="EMBL" id="MBZ2194675.1"/>
    </source>
</evidence>
<dbReference type="EMBL" id="JAGSHT010000001">
    <property type="protein sequence ID" value="MBZ2194675.1"/>
    <property type="molecule type" value="Genomic_DNA"/>
</dbReference>
<protein>
    <submittedName>
        <fullName evidence="5">Gfo/Idh/MocA family oxidoreductase</fullName>
    </submittedName>
</protein>
<dbReference type="PANTHER" id="PTHR43818:SF11">
    <property type="entry name" value="BCDNA.GH03377"/>
    <property type="match status" value="1"/>
</dbReference>
<organism evidence="5 6">
    <name type="scientific">Occultella gossypii</name>
    <dbReference type="NCBI Taxonomy" id="2800820"/>
    <lineage>
        <taxon>Bacteria</taxon>
        <taxon>Bacillati</taxon>
        <taxon>Actinomycetota</taxon>
        <taxon>Actinomycetes</taxon>
        <taxon>Micrococcales</taxon>
        <taxon>Ruaniaceae</taxon>
        <taxon>Occultella</taxon>
    </lineage>
</organism>
<dbReference type="InterPro" id="IPR036291">
    <property type="entry name" value="NAD(P)-bd_dom_sf"/>
</dbReference>
<keyword evidence="1" id="KW-0560">Oxidoreductase</keyword>
<proteinExistence type="predicted"/>
<evidence type="ECO:0000313" key="6">
    <source>
        <dbReference type="Proteomes" id="UP000826651"/>
    </source>
</evidence>
<sequence>MKVAVIGCGLIGGIYARVIRDLGHDVAAVVDLDPDRARAVAESASARAYGSADEMFAVEKDVAAAGISTPPSLHPALVGLCASRGISTLCEKPLALDLVGAEEALRECRRYGTRLAIGFKMRFEPLFRRTKDLIDAGTIGRLRHLHLTHYQPMHGQAWGRAEGVTLEVLAHAVDLSRWLFAQEPTAVQATLGGFTPEGGDGTSRVRLVFGPDRDAGIAGGWLPDYPAVGGRDDHTLLAVGEQGYIRAVRPGSLTVHAASGQVTETVGEADYDGPFAREWSAFFSLLAGGDPGDLAIEADALAVQRILETVRTSHQGWSR</sequence>
<feature type="domain" description="GFO/IDH/MocA-like oxidoreductase" evidence="4">
    <location>
        <begin position="127"/>
        <end position="245"/>
    </location>
</feature>
<evidence type="ECO:0000259" key="4">
    <source>
        <dbReference type="Pfam" id="PF22725"/>
    </source>
</evidence>
<dbReference type="InterPro" id="IPR000683">
    <property type="entry name" value="Gfo/Idh/MocA-like_OxRdtase_N"/>
</dbReference>
<dbReference type="Gene3D" id="3.30.360.10">
    <property type="entry name" value="Dihydrodipicolinate Reductase, domain 2"/>
    <property type="match status" value="1"/>
</dbReference>
<dbReference type="PANTHER" id="PTHR43818">
    <property type="entry name" value="BCDNA.GH03377"/>
    <property type="match status" value="1"/>
</dbReference>